<dbReference type="EMBL" id="CP002214">
    <property type="protein sequence ID" value="ADO59447.1"/>
    <property type="molecule type" value="Genomic_DNA"/>
</dbReference>
<sequence length="244" mass="28437">MRFSDIKLNNRIQFEVECDNSALRNVRGIVLAVGEASIILVTDFGELIEIFEDHMLSITSISMPKLVGDAMTELKNHFTEIYELELKLKELRDKEPMLKQNLFDANFLSKFNIHGAKNRLDKSIEQSLTTFYKDTVLYQVSFGSNPNDQIEIYIVVSNQIEYPNLDEDRDVDKIIRVHAPNEREIFEKYFPFASKPKELEKKVVHQGESIYNIQTHYQMNVDVTKENFLGVRQQIVKALMQLQK</sequence>
<evidence type="ECO:0000313" key="1">
    <source>
        <dbReference type="EMBL" id="ADO59447.1"/>
    </source>
</evidence>
<evidence type="ECO:0000313" key="2">
    <source>
        <dbReference type="Proteomes" id="UP000006868"/>
    </source>
</evidence>
<dbReference type="Proteomes" id="UP000006868">
    <property type="component" value="Plasmid pSC2"/>
</dbReference>
<dbReference type="RefSeq" id="WP_013385861.1">
    <property type="nucleotide sequence ID" value="NC_014628.2"/>
</dbReference>
<dbReference type="KEGG" id="ppm:PPSC2_27825"/>
<dbReference type="PATRIC" id="fig|886882.15.peg.5897"/>
<organism evidence="1 2">
    <name type="scientific">Paenibacillus polymyxa (strain SC2)</name>
    <name type="common">Bacillus polymyxa</name>
    <dbReference type="NCBI Taxonomy" id="886882"/>
    <lineage>
        <taxon>Bacteria</taxon>
        <taxon>Bacillati</taxon>
        <taxon>Bacillota</taxon>
        <taxon>Bacilli</taxon>
        <taxon>Bacillales</taxon>
        <taxon>Paenibacillaceae</taxon>
        <taxon>Paenibacillus</taxon>
    </lineage>
</organism>
<keyword evidence="1" id="KW-0614">Plasmid</keyword>
<gene>
    <name evidence="1" type="ORF">PPSC2_27825</name>
</gene>
<dbReference type="HOGENOM" id="CLU_1137183_0_0_9"/>
<geneLocation type="plasmid" evidence="1 2">
    <name>pSC2</name>
</geneLocation>
<accession>E3EKC0</accession>
<dbReference type="OrthoDB" id="9802328at2"/>
<protein>
    <submittedName>
        <fullName evidence="1">Uncharacterized protein</fullName>
    </submittedName>
</protein>
<reference evidence="1 2" key="1">
    <citation type="journal article" date="2011" name="J. Bacteriol.">
        <title>Complete genome sequence of Paenibacillus polymyxa SC2, a strain of plant growth-promoting Rhizobacterium with broad-spectrum antimicrobial activity.</title>
        <authorList>
            <person name="Ma M."/>
            <person name="Wang C."/>
            <person name="Ding Y."/>
            <person name="Li L."/>
            <person name="Shen D."/>
            <person name="Jiang X."/>
            <person name="Guan D."/>
            <person name="Cao F."/>
            <person name="Chen H."/>
            <person name="Feng R."/>
            <person name="Wang X."/>
            <person name="Ge Y."/>
            <person name="Yao L."/>
            <person name="Bing X."/>
            <person name="Yang X."/>
            <person name="Li J."/>
            <person name="Du B."/>
        </authorList>
    </citation>
    <scope>NUCLEOTIDE SEQUENCE [LARGE SCALE GENOMIC DNA]</scope>
    <source>
        <strain evidence="1 2">SC2</strain>
        <plasmid evidence="2">pSC2</plasmid>
    </source>
</reference>
<proteinExistence type="predicted"/>
<name>E3EKC0_PAEPS</name>
<dbReference type="AlphaFoldDB" id="E3EKC0"/>